<reference evidence="1 2" key="1">
    <citation type="journal article" date="2023" name="Microbiol. Resour. Announc.">
        <title>Complete Genome Sequence of Imperialibacter roseus strain P4T.</title>
        <authorList>
            <person name="Tizabi D.R."/>
            <person name="Bachvaroff T."/>
            <person name="Hill R.T."/>
        </authorList>
    </citation>
    <scope>NUCLEOTIDE SEQUENCE [LARGE SCALE GENOMIC DNA]</scope>
    <source>
        <strain evidence="1 2">P4T</strain>
    </source>
</reference>
<sequence>MSLHHPIELTKAQESRAAIERVYIEMRHLFNSGIYKPSGASGQQLTDSLLTLRPEIYGSMNDPSKVELDGLVYVIERLPKGIEECRFIRLISEEGYHKSGFEVLIPHARKRNCYRIDDEQMFIEVTRGRSEIYDILTHLTFMYHEAEKIKEHAYDGGGNLRKEWLALEKLVISEQDLKGKSKELAFTYLSTLLGRTYEETKAAVMRLQSSKSNNNGLFHIVYWLGTLIIREKQENKTIEISFSPTLRQRIGHHMYGERWSQQINKYLIKAKLLDRPIHVISANLHSFLNTLYCFAALKESERKKQSLEDVALMLSDPKNKELNDRVEAFASKNGLHLIKDSNGTNISVQVIDTAKINFDLLPAEIKADQAKTWSKKPVLIVFDYAFGEQAYEIMDELLKPLEENDQISIRVASINIMGKAGILQGGKGDIMIPTAHVFEGTADNYPIVNDFKASDFHAKGLYVCEGPMITVLGTSLQNKEVLEYFESSSWNAIGLEMEGAHYQKAIQSHAIIRNSISKDVVLRYAYYASDNPLVTGNTLASGSLGLVGVKPTYLITTAIINKIFQQQE</sequence>
<name>A0ABZ0IM87_9BACT</name>
<dbReference type="Pfam" id="PF21850">
    <property type="entry name" value="DUF6909"/>
    <property type="match status" value="2"/>
</dbReference>
<dbReference type="Proteomes" id="UP001302349">
    <property type="component" value="Chromosome"/>
</dbReference>
<evidence type="ECO:0000313" key="2">
    <source>
        <dbReference type="Proteomes" id="UP001302349"/>
    </source>
</evidence>
<keyword evidence="2" id="KW-1185">Reference proteome</keyword>
<accession>A0ABZ0IM87</accession>
<protein>
    <submittedName>
        <fullName evidence="1">Uncharacterized protein</fullName>
    </submittedName>
</protein>
<evidence type="ECO:0000313" key="1">
    <source>
        <dbReference type="EMBL" id="WOK06138.1"/>
    </source>
</evidence>
<dbReference type="EMBL" id="CP136051">
    <property type="protein sequence ID" value="WOK06138.1"/>
    <property type="molecule type" value="Genomic_DNA"/>
</dbReference>
<proteinExistence type="predicted"/>
<gene>
    <name evidence="1" type="ORF">RT717_23970</name>
</gene>
<organism evidence="1 2">
    <name type="scientific">Imperialibacter roseus</name>
    <dbReference type="NCBI Taxonomy" id="1324217"/>
    <lineage>
        <taxon>Bacteria</taxon>
        <taxon>Pseudomonadati</taxon>
        <taxon>Bacteroidota</taxon>
        <taxon>Cytophagia</taxon>
        <taxon>Cytophagales</taxon>
        <taxon>Flammeovirgaceae</taxon>
        <taxon>Imperialibacter</taxon>
    </lineage>
</organism>
<dbReference type="RefSeq" id="WP_317488874.1">
    <property type="nucleotide sequence ID" value="NZ_CP136051.1"/>
</dbReference>
<dbReference type="InterPro" id="IPR054204">
    <property type="entry name" value="DUF6909"/>
</dbReference>